<gene>
    <name evidence="1" type="ORF">NAEGRDRAFT_48386</name>
</gene>
<organism evidence="2">
    <name type="scientific">Naegleria gruberi</name>
    <name type="common">Amoeba</name>
    <dbReference type="NCBI Taxonomy" id="5762"/>
    <lineage>
        <taxon>Eukaryota</taxon>
        <taxon>Discoba</taxon>
        <taxon>Heterolobosea</taxon>
        <taxon>Tetramitia</taxon>
        <taxon>Eutetramitia</taxon>
        <taxon>Vahlkampfiidae</taxon>
        <taxon>Naegleria</taxon>
    </lineage>
</organism>
<evidence type="ECO:0000313" key="1">
    <source>
        <dbReference type="EMBL" id="EFC45622.1"/>
    </source>
</evidence>
<protein>
    <submittedName>
        <fullName evidence="1">Predicted protein</fullName>
    </submittedName>
</protein>
<dbReference type="VEuPathDB" id="AmoebaDB:NAEGRDRAFT_48386"/>
<dbReference type="KEGG" id="ngr:NAEGRDRAFT_48386"/>
<reference evidence="1 2" key="1">
    <citation type="journal article" date="2010" name="Cell">
        <title>The genome of Naegleria gruberi illuminates early eukaryotic versatility.</title>
        <authorList>
            <person name="Fritz-Laylin L.K."/>
            <person name="Prochnik S.E."/>
            <person name="Ginger M.L."/>
            <person name="Dacks J.B."/>
            <person name="Carpenter M.L."/>
            <person name="Field M.C."/>
            <person name="Kuo A."/>
            <person name="Paredez A."/>
            <person name="Chapman J."/>
            <person name="Pham J."/>
            <person name="Shu S."/>
            <person name="Neupane R."/>
            <person name="Cipriano M."/>
            <person name="Mancuso J."/>
            <person name="Tu H."/>
            <person name="Salamov A."/>
            <person name="Lindquist E."/>
            <person name="Shapiro H."/>
            <person name="Lucas S."/>
            <person name="Grigoriev I.V."/>
            <person name="Cande W.Z."/>
            <person name="Fulton C."/>
            <person name="Rokhsar D.S."/>
            <person name="Dawson S.C."/>
        </authorList>
    </citation>
    <scope>NUCLEOTIDE SEQUENCE [LARGE SCALE GENOMIC DNA]</scope>
    <source>
        <strain evidence="1 2">NEG-M</strain>
    </source>
</reference>
<sequence length="193" mass="22087">MDNDSSSVCPCSATFYPLQYAALVNFPLRHSRVHHRFRIKTAANLTKFHNKKKQKPINHKKMPQQFLIVLEKCVEQDDGSNEIWSQFKCSDSVFEYVFGIEYPTGTTAGERIARIPTSGANLDLYAGIERIFNKNGQVVSKLKGIMTNGSWTLFQLLSDKGFKLAEQRNYDVVQFCSTLNGRKLVERIFVRDL</sequence>
<dbReference type="OrthoDB" id="10491532at2759"/>
<dbReference type="InParanoid" id="D2VCA9"/>
<dbReference type="RefSeq" id="XP_002678366.1">
    <property type="nucleotide sequence ID" value="XM_002678320.1"/>
</dbReference>
<dbReference type="GeneID" id="8849176"/>
<dbReference type="Proteomes" id="UP000006671">
    <property type="component" value="Unassembled WGS sequence"/>
</dbReference>
<dbReference type="AlphaFoldDB" id="D2VCA9"/>
<proteinExistence type="predicted"/>
<evidence type="ECO:0000313" key="2">
    <source>
        <dbReference type="Proteomes" id="UP000006671"/>
    </source>
</evidence>
<keyword evidence="2" id="KW-1185">Reference proteome</keyword>
<dbReference type="EMBL" id="GG738862">
    <property type="protein sequence ID" value="EFC45622.1"/>
    <property type="molecule type" value="Genomic_DNA"/>
</dbReference>
<name>D2VCA9_NAEGR</name>
<accession>D2VCA9</accession>